<keyword evidence="2" id="KW-0407">Ion channel</keyword>
<dbReference type="PANTHER" id="PTHR30445">
    <property type="entry name" value="K(+)_H(+) ANTIPORTER SUBUNIT KHTT"/>
    <property type="match status" value="1"/>
</dbReference>
<reference evidence="2" key="2">
    <citation type="submission" date="2020-09" db="EMBL/GenBank/DDBJ databases">
        <authorList>
            <person name="Sun Q."/>
            <person name="Zhou Y."/>
        </authorList>
    </citation>
    <scope>NUCLEOTIDE SEQUENCE</scope>
    <source>
        <strain evidence="2">CGMCC 1.14988</strain>
    </source>
</reference>
<dbReference type="PROSITE" id="PS51202">
    <property type="entry name" value="RCK_C"/>
    <property type="match status" value="2"/>
</dbReference>
<reference evidence="2" key="1">
    <citation type="journal article" date="2014" name="Int. J. Syst. Evol. Microbiol.">
        <title>Complete genome sequence of Corynebacterium casei LMG S-19264T (=DSM 44701T), isolated from a smear-ripened cheese.</title>
        <authorList>
            <consortium name="US DOE Joint Genome Institute (JGI-PGF)"/>
            <person name="Walter F."/>
            <person name="Albersmeier A."/>
            <person name="Kalinowski J."/>
            <person name="Ruckert C."/>
        </authorList>
    </citation>
    <scope>NUCLEOTIDE SEQUENCE</scope>
    <source>
        <strain evidence="2">CGMCC 1.14988</strain>
    </source>
</reference>
<dbReference type="Pfam" id="PF02080">
    <property type="entry name" value="TrkA_C"/>
    <property type="match status" value="2"/>
</dbReference>
<evidence type="ECO:0000259" key="1">
    <source>
        <dbReference type="PROSITE" id="PS51202"/>
    </source>
</evidence>
<dbReference type="AlphaFoldDB" id="A0A8J3A7Y5"/>
<accession>A0A8J3A7Y5</accession>
<dbReference type="InterPro" id="IPR026022">
    <property type="entry name" value="PhoU_dom"/>
</dbReference>
<dbReference type="PANTHER" id="PTHR30445:SF8">
    <property type="entry name" value="K(+)_H(+) ANTIPORTER SUBUNIT KHTT"/>
    <property type="match status" value="1"/>
</dbReference>
<protein>
    <submittedName>
        <fullName evidence="2">Potassium channel protein</fullName>
    </submittedName>
</protein>
<sequence>MRTRKTVKELLVGAKDAAELMVDLAYAAIFFGDESLAREVLRLEDQVDELLVDLRAVCMIAARTPDDADRLAGVLSMAVSIEGIADAAEDIARVVLKDLGVPGELRDDLRHATEVTARVKIREENQLASASLRDLELPARTGMWVIAIRRDVDWLYGPEPEEVLREGDVLFLQGPPEGVDHARELAGGTPRHFPPPPKRAKLSNLDRAVDVIVELKNASEVAVGLAYSAILLRDQSLAAEVAVIEDKSDELYHQLEGWVLRAAAELDDPDELRGLIHLASSSERIVDAAQSMTRVIEDEGPPHPIIAAALSEADEIVAEAIVATGSPAEGHTLGELQIHTETGMEVLAIQRSERWVYRPRRSRSLQAGDRLLAMGPEEGAPRLRVLCGDQRPEGEEGWIEPEDLDED</sequence>
<dbReference type="SUPFAM" id="SSF109755">
    <property type="entry name" value="PhoU-like"/>
    <property type="match status" value="1"/>
</dbReference>
<keyword evidence="3" id="KW-1185">Reference proteome</keyword>
<dbReference type="OrthoDB" id="5173624at2"/>
<feature type="domain" description="RCK C-terminal" evidence="1">
    <location>
        <begin position="104"/>
        <end position="188"/>
    </location>
</feature>
<keyword evidence="2" id="KW-0406">Ion transport</keyword>
<dbReference type="InterPro" id="IPR050144">
    <property type="entry name" value="AAE_transporter"/>
</dbReference>
<keyword evidence="2" id="KW-0813">Transport</keyword>
<name>A0A8J3A7Y5_9ACTN</name>
<evidence type="ECO:0000313" key="3">
    <source>
        <dbReference type="Proteomes" id="UP000650511"/>
    </source>
</evidence>
<dbReference type="Pfam" id="PF01895">
    <property type="entry name" value="PhoU"/>
    <property type="match status" value="2"/>
</dbReference>
<organism evidence="2 3">
    <name type="scientific">Egicoccus halophilus</name>
    <dbReference type="NCBI Taxonomy" id="1670830"/>
    <lineage>
        <taxon>Bacteria</taxon>
        <taxon>Bacillati</taxon>
        <taxon>Actinomycetota</taxon>
        <taxon>Nitriliruptoria</taxon>
        <taxon>Egicoccales</taxon>
        <taxon>Egicoccaceae</taxon>
        <taxon>Egicoccus</taxon>
    </lineage>
</organism>
<dbReference type="InterPro" id="IPR006037">
    <property type="entry name" value="RCK_C"/>
</dbReference>
<dbReference type="GO" id="GO:0008324">
    <property type="term" value="F:monoatomic cation transmembrane transporter activity"/>
    <property type="evidence" value="ECO:0007669"/>
    <property type="project" value="InterPro"/>
</dbReference>
<feature type="domain" description="RCK C-terminal" evidence="1">
    <location>
        <begin position="303"/>
        <end position="389"/>
    </location>
</feature>
<dbReference type="InterPro" id="IPR036721">
    <property type="entry name" value="RCK_C_sf"/>
</dbReference>
<dbReference type="RefSeq" id="WP_130650880.1">
    <property type="nucleotide sequence ID" value="NZ_BMHA01000002.1"/>
</dbReference>
<dbReference type="Gene3D" id="1.20.58.220">
    <property type="entry name" value="Phosphate transport system protein phou homolog 2, domain 2"/>
    <property type="match status" value="2"/>
</dbReference>
<dbReference type="InterPro" id="IPR038078">
    <property type="entry name" value="PhoU-like_sf"/>
</dbReference>
<proteinExistence type="predicted"/>
<evidence type="ECO:0000313" key="2">
    <source>
        <dbReference type="EMBL" id="GGI03880.1"/>
    </source>
</evidence>
<dbReference type="Proteomes" id="UP000650511">
    <property type="component" value="Unassembled WGS sequence"/>
</dbReference>
<dbReference type="GO" id="GO:0006813">
    <property type="term" value="P:potassium ion transport"/>
    <property type="evidence" value="ECO:0007669"/>
    <property type="project" value="InterPro"/>
</dbReference>
<gene>
    <name evidence="2" type="ORF">GCM10011354_06260</name>
</gene>
<comment type="caution">
    <text evidence="2">The sequence shown here is derived from an EMBL/GenBank/DDBJ whole genome shotgun (WGS) entry which is preliminary data.</text>
</comment>
<dbReference type="EMBL" id="BMHA01000002">
    <property type="protein sequence ID" value="GGI03880.1"/>
    <property type="molecule type" value="Genomic_DNA"/>
</dbReference>
<dbReference type="Gene3D" id="3.30.70.1450">
    <property type="entry name" value="Regulator of K+ conductance, C-terminal domain"/>
    <property type="match status" value="2"/>
</dbReference>
<dbReference type="SUPFAM" id="SSF116726">
    <property type="entry name" value="TrkA C-terminal domain-like"/>
    <property type="match status" value="2"/>
</dbReference>